<comment type="caution">
    <text evidence="1">The sequence shown here is derived from an EMBL/GenBank/DDBJ whole genome shotgun (WGS) entry which is preliminary data.</text>
</comment>
<sequence length="93" mass="10368">MFLTPIRRIVSDVSVATGGNILGVDRNKDNRIMFLFFVSWTDAKGDKVLNAAAYSVTKEIKAKSIEFGAENPFIYLNYAGDFQDPLGRYGLPM</sequence>
<name>A0A8H7T497_9HELO</name>
<accession>A0A8H7T497</accession>
<evidence type="ECO:0000313" key="1">
    <source>
        <dbReference type="EMBL" id="KAG4412097.1"/>
    </source>
</evidence>
<dbReference type="OrthoDB" id="2151789at2759"/>
<dbReference type="EMBL" id="JAFJYH010000410">
    <property type="protein sequence ID" value="KAG4412097.1"/>
    <property type="molecule type" value="Genomic_DNA"/>
</dbReference>
<reference evidence="1" key="1">
    <citation type="submission" date="2021-02" db="EMBL/GenBank/DDBJ databases">
        <title>Genome sequence Cadophora malorum strain M34.</title>
        <authorList>
            <person name="Stefanovic E."/>
            <person name="Vu D."/>
            <person name="Scully C."/>
            <person name="Dijksterhuis J."/>
            <person name="Roader J."/>
            <person name="Houbraken J."/>
        </authorList>
    </citation>
    <scope>NUCLEOTIDE SEQUENCE</scope>
    <source>
        <strain evidence="1">M34</strain>
    </source>
</reference>
<dbReference type="Proteomes" id="UP000664132">
    <property type="component" value="Unassembled WGS sequence"/>
</dbReference>
<dbReference type="AlphaFoldDB" id="A0A8H7T497"/>
<protein>
    <submittedName>
        <fullName evidence="1">Uncharacterized protein</fullName>
    </submittedName>
</protein>
<gene>
    <name evidence="1" type="ORF">IFR04_014772</name>
</gene>
<evidence type="ECO:0000313" key="2">
    <source>
        <dbReference type="Proteomes" id="UP000664132"/>
    </source>
</evidence>
<keyword evidence="2" id="KW-1185">Reference proteome</keyword>
<organism evidence="1 2">
    <name type="scientific">Cadophora malorum</name>
    <dbReference type="NCBI Taxonomy" id="108018"/>
    <lineage>
        <taxon>Eukaryota</taxon>
        <taxon>Fungi</taxon>
        <taxon>Dikarya</taxon>
        <taxon>Ascomycota</taxon>
        <taxon>Pezizomycotina</taxon>
        <taxon>Leotiomycetes</taxon>
        <taxon>Helotiales</taxon>
        <taxon>Ploettnerulaceae</taxon>
        <taxon>Cadophora</taxon>
    </lineage>
</organism>
<proteinExistence type="predicted"/>